<proteinExistence type="inferred from homology"/>
<keyword evidence="7" id="KW-0175">Coiled coil</keyword>
<dbReference type="RefSeq" id="XP_067694918.1">
    <property type="nucleotide sequence ID" value="XM_067838505.1"/>
</dbReference>
<feature type="transmembrane region" description="Helical" evidence="11">
    <location>
        <begin position="235"/>
        <end position="253"/>
    </location>
</feature>
<dbReference type="GO" id="GO:0005484">
    <property type="term" value="F:SNAP receptor activity"/>
    <property type="evidence" value="ECO:0007669"/>
    <property type="project" value="InterPro"/>
</dbReference>
<evidence type="ECO:0000256" key="1">
    <source>
        <dbReference type="ARBA" id="ARBA00004163"/>
    </source>
</evidence>
<dbReference type="KEGG" id="lenr:94174015"/>
<evidence type="ECO:0000256" key="11">
    <source>
        <dbReference type="SAM" id="Phobius"/>
    </source>
</evidence>
<dbReference type="InterPro" id="IPR005606">
    <property type="entry name" value="Sec20"/>
</dbReference>
<accession>A0A836HCY3</accession>
<keyword evidence="2" id="KW-0813">Transport</keyword>
<dbReference type="PANTHER" id="PTHR12825:SF0">
    <property type="entry name" value="VESICLE TRANSPORT PROTEIN SEC20"/>
    <property type="match status" value="1"/>
</dbReference>
<gene>
    <name evidence="13" type="ORF">CUR178_06854</name>
</gene>
<evidence type="ECO:0000256" key="4">
    <source>
        <dbReference type="ARBA" id="ARBA00022824"/>
    </source>
</evidence>
<dbReference type="GO" id="GO:0005789">
    <property type="term" value="C:endoplasmic reticulum membrane"/>
    <property type="evidence" value="ECO:0007669"/>
    <property type="project" value="UniProtKB-SubCell"/>
</dbReference>
<comment type="similarity">
    <text evidence="9">Belongs to the SEC20 family.</text>
</comment>
<evidence type="ECO:0000259" key="12">
    <source>
        <dbReference type="Pfam" id="PF03908"/>
    </source>
</evidence>
<name>A0A836HCY3_LEIEN</name>
<keyword evidence="14" id="KW-1185">Reference proteome</keyword>
<keyword evidence="6 11" id="KW-1133">Transmembrane helix</keyword>
<evidence type="ECO:0000256" key="3">
    <source>
        <dbReference type="ARBA" id="ARBA00022692"/>
    </source>
</evidence>
<comment type="subcellular location">
    <subcellularLocation>
        <location evidence="1">Endoplasmic reticulum membrane</location>
        <topology evidence="1">Single-pass type IV membrane protein</topology>
    </subcellularLocation>
</comment>
<evidence type="ECO:0000256" key="5">
    <source>
        <dbReference type="ARBA" id="ARBA00022892"/>
    </source>
</evidence>
<organism evidence="13 14">
    <name type="scientific">Leishmania enriettii</name>
    <dbReference type="NCBI Taxonomy" id="5663"/>
    <lineage>
        <taxon>Eukaryota</taxon>
        <taxon>Discoba</taxon>
        <taxon>Euglenozoa</taxon>
        <taxon>Kinetoplastea</taxon>
        <taxon>Metakinetoplastina</taxon>
        <taxon>Trypanosomatida</taxon>
        <taxon>Trypanosomatidae</taxon>
        <taxon>Leishmaniinae</taxon>
        <taxon>Leishmania</taxon>
    </lineage>
</organism>
<dbReference type="Proteomes" id="UP000674179">
    <property type="component" value="Chromosome 11"/>
</dbReference>
<dbReference type="GO" id="GO:0031201">
    <property type="term" value="C:SNARE complex"/>
    <property type="evidence" value="ECO:0007669"/>
    <property type="project" value="TreeGrafter"/>
</dbReference>
<keyword evidence="5" id="KW-0931">ER-Golgi transport</keyword>
<evidence type="ECO:0000256" key="6">
    <source>
        <dbReference type="ARBA" id="ARBA00022989"/>
    </source>
</evidence>
<keyword evidence="3 11" id="KW-0812">Transmembrane</keyword>
<protein>
    <recommendedName>
        <fullName evidence="12">Sec20 C-terminal domain-containing protein</fullName>
    </recommendedName>
</protein>
<feature type="domain" description="Sec20 C-terminal" evidence="12">
    <location>
        <begin position="172"/>
        <end position="256"/>
    </location>
</feature>
<dbReference type="PANTHER" id="PTHR12825">
    <property type="entry name" value="BNIP1-RELATED"/>
    <property type="match status" value="1"/>
</dbReference>
<reference evidence="13 14" key="1">
    <citation type="submission" date="2021-02" db="EMBL/GenBank/DDBJ databases">
        <title>Leishmania (Mundinia) enrietti genome sequencing and assembly.</title>
        <authorList>
            <person name="Almutairi H."/>
            <person name="Gatherer D."/>
        </authorList>
    </citation>
    <scope>NUCLEOTIDE SEQUENCE [LARGE SCALE GENOMIC DNA]</scope>
    <source>
        <strain evidence="13">CUR178</strain>
    </source>
</reference>
<sequence length="271" mass="29505">MEVTAPLHRAAAVSPSLESVPQLPPEATEVLVALKRHADRALRELITAHRAFVSNRTQRLHGALSIAVAHAQQVLRTLEAVREQRERERHQLQQPLRPSAFPATQPASTPADCRTQRTEEHQLCVQLEKARIDLRRELPRAVAEVEGADNIVEGGGTSASGRSAASAAAALRSLLHTRSLLSVELEKMDSVVQGLAGSSESLTALQQSLQNVHSSMETAQRMVSTLLAVQSRDDLLLRVSAALFALVVLYVMAQRVFRLFPATVYVTVGEA</sequence>
<dbReference type="OrthoDB" id="267919at2759"/>
<dbReference type="InterPro" id="IPR056173">
    <property type="entry name" value="Sec20_C"/>
</dbReference>
<dbReference type="GeneID" id="94174015"/>
<evidence type="ECO:0000256" key="8">
    <source>
        <dbReference type="ARBA" id="ARBA00023136"/>
    </source>
</evidence>
<evidence type="ECO:0000313" key="13">
    <source>
        <dbReference type="EMBL" id="KAG5483857.1"/>
    </source>
</evidence>
<evidence type="ECO:0000256" key="7">
    <source>
        <dbReference type="ARBA" id="ARBA00023054"/>
    </source>
</evidence>
<keyword evidence="8 11" id="KW-0472">Membrane</keyword>
<evidence type="ECO:0000256" key="10">
    <source>
        <dbReference type="SAM" id="MobiDB-lite"/>
    </source>
</evidence>
<evidence type="ECO:0000256" key="2">
    <source>
        <dbReference type="ARBA" id="ARBA00022448"/>
    </source>
</evidence>
<keyword evidence="4" id="KW-0256">Endoplasmic reticulum</keyword>
<dbReference type="EMBL" id="JAFHKP010000011">
    <property type="protein sequence ID" value="KAG5483857.1"/>
    <property type="molecule type" value="Genomic_DNA"/>
</dbReference>
<feature type="region of interest" description="Disordered" evidence="10">
    <location>
        <begin position="85"/>
        <end position="116"/>
    </location>
</feature>
<dbReference type="Pfam" id="PF03908">
    <property type="entry name" value="Sec20"/>
    <property type="match status" value="1"/>
</dbReference>
<dbReference type="AlphaFoldDB" id="A0A836HCY3"/>
<comment type="caution">
    <text evidence="13">The sequence shown here is derived from an EMBL/GenBank/DDBJ whole genome shotgun (WGS) entry which is preliminary data.</text>
</comment>
<dbReference type="GO" id="GO:0006890">
    <property type="term" value="P:retrograde vesicle-mediated transport, Golgi to endoplasmic reticulum"/>
    <property type="evidence" value="ECO:0007669"/>
    <property type="project" value="InterPro"/>
</dbReference>
<evidence type="ECO:0000256" key="9">
    <source>
        <dbReference type="ARBA" id="ARBA00037934"/>
    </source>
</evidence>
<evidence type="ECO:0000313" key="14">
    <source>
        <dbReference type="Proteomes" id="UP000674179"/>
    </source>
</evidence>